<gene>
    <name evidence="2" type="ORF">MFIFM68171_05253</name>
</gene>
<name>A0ABQ0GBA3_9PEZI</name>
<comment type="caution">
    <text evidence="2">The sequence shown here is derived from an EMBL/GenBank/DDBJ whole genome shotgun (WGS) entry which is preliminary data.</text>
</comment>
<accession>A0ABQ0GBA3</accession>
<sequence length="178" mass="18619">MHLSNTITTRLLLLLSPLAAVALPTLNPPINNRDTCQRTFPTSTRSINLLNRPDLQLAATQTIRFALPREALAGSGPCALRARFPAHWEVYDSSVEAGGAPLAVDIFDVDGPAAGALVGSVRFAAVEVGGAAATINSFACRESMAYRLVLAGVGEVGFVNGEDRGLGLDGGVEMVWGC</sequence>
<evidence type="ECO:0000313" key="3">
    <source>
        <dbReference type="Proteomes" id="UP001628179"/>
    </source>
</evidence>
<feature type="chain" id="PRO_5045164204" evidence="1">
    <location>
        <begin position="23"/>
        <end position="178"/>
    </location>
</feature>
<reference evidence="2 3" key="1">
    <citation type="submission" date="2024-09" db="EMBL/GenBank/DDBJ databases">
        <title>Itraconazole resistance in Madurella fahalii resulting from another homologue of gene encoding cytochrome P450 14-alpha sterol demethylase (CYP51).</title>
        <authorList>
            <person name="Yoshioka I."/>
            <person name="Fahal A.H."/>
            <person name="Kaneko S."/>
            <person name="Yaguchi T."/>
        </authorList>
    </citation>
    <scope>NUCLEOTIDE SEQUENCE [LARGE SCALE GENOMIC DNA]</scope>
    <source>
        <strain evidence="2 3">IFM 68171</strain>
    </source>
</reference>
<protein>
    <submittedName>
        <fullName evidence="2">Uncharacterized protein</fullName>
    </submittedName>
</protein>
<dbReference type="EMBL" id="BAAFSV010000002">
    <property type="protein sequence ID" value="GAB1315043.1"/>
    <property type="molecule type" value="Genomic_DNA"/>
</dbReference>
<dbReference type="RefSeq" id="XP_070916774.1">
    <property type="nucleotide sequence ID" value="XM_071060673.1"/>
</dbReference>
<proteinExistence type="predicted"/>
<evidence type="ECO:0000313" key="2">
    <source>
        <dbReference type="EMBL" id="GAB1315043.1"/>
    </source>
</evidence>
<keyword evidence="1" id="KW-0732">Signal</keyword>
<keyword evidence="3" id="KW-1185">Reference proteome</keyword>
<evidence type="ECO:0000256" key="1">
    <source>
        <dbReference type="SAM" id="SignalP"/>
    </source>
</evidence>
<feature type="signal peptide" evidence="1">
    <location>
        <begin position="1"/>
        <end position="22"/>
    </location>
</feature>
<dbReference type="Proteomes" id="UP001628179">
    <property type="component" value="Unassembled WGS sequence"/>
</dbReference>
<organism evidence="2 3">
    <name type="scientific">Madurella fahalii</name>
    <dbReference type="NCBI Taxonomy" id="1157608"/>
    <lineage>
        <taxon>Eukaryota</taxon>
        <taxon>Fungi</taxon>
        <taxon>Dikarya</taxon>
        <taxon>Ascomycota</taxon>
        <taxon>Pezizomycotina</taxon>
        <taxon>Sordariomycetes</taxon>
        <taxon>Sordariomycetidae</taxon>
        <taxon>Sordariales</taxon>
        <taxon>Sordariales incertae sedis</taxon>
        <taxon>Madurella</taxon>
    </lineage>
</organism>
<dbReference type="GeneID" id="98175996"/>